<dbReference type="EMBL" id="JAQONE010000011">
    <property type="protein sequence ID" value="MDC2829495.1"/>
    <property type="molecule type" value="Genomic_DNA"/>
</dbReference>
<dbReference type="PANTHER" id="PTHR11124">
    <property type="entry name" value="VACUOLAR SORTING PROTEIN VPS29"/>
    <property type="match status" value="1"/>
</dbReference>
<accession>A0AAJ1MAA3</accession>
<evidence type="ECO:0000256" key="2">
    <source>
        <dbReference type="RuleBase" id="RU362039"/>
    </source>
</evidence>
<dbReference type="NCBIfam" id="TIGR00040">
    <property type="entry name" value="yfcE"/>
    <property type="match status" value="1"/>
</dbReference>
<comment type="cofactor">
    <cofactor evidence="2">
        <name>a divalent metal cation</name>
        <dbReference type="ChEBI" id="CHEBI:60240"/>
    </cofactor>
</comment>
<dbReference type="InterPro" id="IPR029052">
    <property type="entry name" value="Metallo-depent_PP-like"/>
</dbReference>
<reference evidence="4" key="1">
    <citation type="submission" date="2023-01" db="EMBL/GenBank/DDBJ databases">
        <title>Genome analysis of 13 Lactobacillus isolated from gut of wild boar.</title>
        <authorList>
            <person name="Papp P."/>
            <person name="Libisch B."/>
            <person name="Nagy T."/>
            <person name="Olasz F."/>
        </authorList>
    </citation>
    <scope>NUCLEOTIDE SEQUENCE</scope>
    <source>
        <strain evidence="4">F146</strain>
    </source>
</reference>
<evidence type="ECO:0000259" key="3">
    <source>
        <dbReference type="Pfam" id="PF12850"/>
    </source>
</evidence>
<dbReference type="SUPFAM" id="SSF56300">
    <property type="entry name" value="Metallo-dependent phosphatases"/>
    <property type="match status" value="1"/>
</dbReference>
<gene>
    <name evidence="4" type="ORF">PO250_04065</name>
</gene>
<dbReference type="EC" id="3.1.4.-" evidence="2"/>
<dbReference type="AlphaFoldDB" id="A0AAJ1MAA3"/>
<feature type="domain" description="Calcineurin-like phosphoesterase" evidence="3">
    <location>
        <begin position="1"/>
        <end position="148"/>
    </location>
</feature>
<dbReference type="Gene3D" id="3.60.21.10">
    <property type="match status" value="1"/>
</dbReference>
<evidence type="ECO:0000313" key="4">
    <source>
        <dbReference type="EMBL" id="MDC2829495.1"/>
    </source>
</evidence>
<sequence length="173" mass="19546">MKALFVSDNHGDRDILQKIADRFKGEVNVMMHCGDSNLEPSDPVMQPFKTVIGNTDWGLNYPKTQLAVVDHERILVVHGHLYQVNFTLTPLMLLAKENRAMIAAYGHTHQLAVECNQGILYLNPGSISQPRGQYQKLGGTFAIVSVDADQFDVQYYDRSLQPVDDLHFVFSRQ</sequence>
<proteinExistence type="inferred from homology"/>
<dbReference type="Proteomes" id="UP001220670">
    <property type="component" value="Unassembled WGS sequence"/>
</dbReference>
<dbReference type="InterPro" id="IPR000979">
    <property type="entry name" value="Phosphodiesterase_MJ0936/Vps29"/>
</dbReference>
<protein>
    <recommendedName>
        <fullName evidence="2">Phosphoesterase</fullName>
        <ecNumber evidence="2">3.1.4.-</ecNumber>
    </recommendedName>
</protein>
<dbReference type="Pfam" id="PF12850">
    <property type="entry name" value="Metallophos_2"/>
    <property type="match status" value="1"/>
</dbReference>
<dbReference type="GO" id="GO:0016787">
    <property type="term" value="F:hydrolase activity"/>
    <property type="evidence" value="ECO:0007669"/>
    <property type="project" value="UniProtKB-UniRule"/>
</dbReference>
<evidence type="ECO:0000313" key="5">
    <source>
        <dbReference type="Proteomes" id="UP001220670"/>
    </source>
</evidence>
<name>A0AAJ1MAA3_LIMMU</name>
<dbReference type="RefSeq" id="WP_272208645.1">
    <property type="nucleotide sequence ID" value="NZ_JAQOMV010000021.1"/>
</dbReference>
<dbReference type="InterPro" id="IPR024654">
    <property type="entry name" value="Calcineurin-like_PHP_lpxH"/>
</dbReference>
<comment type="caution">
    <text evidence="4">The sequence shown here is derived from an EMBL/GenBank/DDBJ whole genome shotgun (WGS) entry which is preliminary data.</text>
</comment>
<evidence type="ECO:0000256" key="1">
    <source>
        <dbReference type="ARBA" id="ARBA00008950"/>
    </source>
</evidence>
<dbReference type="GO" id="GO:0046872">
    <property type="term" value="F:metal ion binding"/>
    <property type="evidence" value="ECO:0007669"/>
    <property type="project" value="UniProtKB-KW"/>
</dbReference>
<comment type="similarity">
    <text evidence="1 2">Belongs to the metallophosphoesterase superfamily. YfcE family.</text>
</comment>
<keyword evidence="2" id="KW-0479">Metal-binding</keyword>
<organism evidence="4 5">
    <name type="scientific">Limosilactobacillus mucosae</name>
    <name type="common">Lactobacillus mucosae</name>
    <dbReference type="NCBI Taxonomy" id="97478"/>
    <lineage>
        <taxon>Bacteria</taxon>
        <taxon>Bacillati</taxon>
        <taxon>Bacillota</taxon>
        <taxon>Bacilli</taxon>
        <taxon>Lactobacillales</taxon>
        <taxon>Lactobacillaceae</taxon>
        <taxon>Limosilactobacillus</taxon>
    </lineage>
</organism>